<evidence type="ECO:0000313" key="3">
    <source>
        <dbReference type="EMBL" id="KWV59190.1"/>
    </source>
</evidence>
<sequence length="660" mass="73603">MILDEIILHDFGTYGGRQTITLTPESAERPIILFGGLNGGGKTTLLDALQLCFFGNVAQCAGRADLAYDEFLRRSVHRGAISSEAGIEVSFRHTVDGSEQRWRLSRSWTANDTVKERFQVFRDEVFDKAASEHWSTQVEEFIPARIAPLFLFDGEKVEKYADLEEAPALIRTAIQNLLGLDIVERLGSDLVSIEKKRKSDLAAPAEAEELNALREDIQSLVTNRARLLRERASGLNDMDQAKRRSLELDQRYEREGGALFEDRGRLEAELAVTSRGKDAVERSLRELAGGALPLALVADLISDVAIQAKLEEERGRSAQTADILASEYNEVLGLDGILGLSSEAREEISNHLQRRLDAYRSKADGPRYLNLDNTTSAMAETIATTGLLDVQAQAKELLSQHKHLVSNSEQLKGTLAAVPSQASVAELISQREAAKDAVRLAEFEQKKRDDEISRLERELEAARAKEARLLENVARQKFEQEDVARLLAHSSRVRSTLEQFRTAVIARHVSRIEQYVFDSFQQLARKATLLTGLSIDPVKFHLSLRGGDGQALTAERLSAGERQLLAIAILWGLARASGRPLPTVIDTPLGRLDSEHRSRLVSRYFPWASHQVMLLSTDKELSGPDYQALLPYVGRCYHLRFNEVEGRTIVETGYFHEEAA</sequence>
<dbReference type="GO" id="GO:0016887">
    <property type="term" value="F:ATP hydrolysis activity"/>
    <property type="evidence" value="ECO:0007669"/>
    <property type="project" value="InterPro"/>
</dbReference>
<keyword evidence="1" id="KW-0175">Coiled coil</keyword>
<dbReference type="OrthoDB" id="9795626at2"/>
<evidence type="ECO:0000313" key="4">
    <source>
        <dbReference type="Proteomes" id="UP000068164"/>
    </source>
</evidence>
<organism evidence="3 4">
    <name type="scientific">Rhizobium altiplani</name>
    <dbReference type="NCBI Taxonomy" id="1864509"/>
    <lineage>
        <taxon>Bacteria</taxon>
        <taxon>Pseudomonadati</taxon>
        <taxon>Pseudomonadota</taxon>
        <taxon>Alphaproteobacteria</taxon>
        <taxon>Hyphomicrobiales</taxon>
        <taxon>Rhizobiaceae</taxon>
        <taxon>Rhizobium/Agrobacterium group</taxon>
        <taxon>Rhizobium</taxon>
    </lineage>
</organism>
<dbReference type="SUPFAM" id="SSF52540">
    <property type="entry name" value="P-loop containing nucleoside triphosphate hydrolases"/>
    <property type="match status" value="1"/>
</dbReference>
<dbReference type="RefSeq" id="WP_028748377.1">
    <property type="nucleotide sequence ID" value="NZ_LNCD01000014.1"/>
</dbReference>
<dbReference type="EMBL" id="LNCD01000014">
    <property type="protein sequence ID" value="KWV59190.1"/>
    <property type="molecule type" value="Genomic_DNA"/>
</dbReference>
<name>A0A109K1W8_9HYPH</name>
<dbReference type="Gene3D" id="3.40.50.300">
    <property type="entry name" value="P-loop containing nucleotide triphosphate hydrolases"/>
    <property type="match status" value="2"/>
</dbReference>
<feature type="coiled-coil region" evidence="1">
    <location>
        <begin position="445"/>
        <end position="472"/>
    </location>
</feature>
<dbReference type="InterPro" id="IPR017599">
    <property type="entry name" value="DNA_S_DndD"/>
</dbReference>
<protein>
    <recommendedName>
        <fullName evidence="2">Rad50/SbcC-type AAA domain-containing protein</fullName>
    </recommendedName>
</protein>
<dbReference type="PANTHER" id="PTHR32114">
    <property type="entry name" value="ABC TRANSPORTER ABCH.3"/>
    <property type="match status" value="1"/>
</dbReference>
<evidence type="ECO:0000256" key="1">
    <source>
        <dbReference type="SAM" id="Coils"/>
    </source>
</evidence>
<proteinExistence type="predicted"/>
<comment type="caution">
    <text evidence="3">The sequence shown here is derived from an EMBL/GenBank/DDBJ whole genome shotgun (WGS) entry which is preliminary data.</text>
</comment>
<accession>A0A109K1W8</accession>
<reference evidence="3 4" key="1">
    <citation type="submission" date="2015-11" db="EMBL/GenBank/DDBJ databases">
        <title>Draft Genome Sequence of the Strain BR 10423 (Rhizobium sp.) isolated from nodules of Mimosa pudica.</title>
        <authorList>
            <person name="Barauna A.C."/>
            <person name="Zilli J.E."/>
            <person name="Simoes-Araujo J.L."/>
            <person name="Reis V.M."/>
            <person name="James E.K."/>
            <person name="Reis F.B.Jr."/>
            <person name="Rouws L.F."/>
            <person name="Passos S.R."/>
            <person name="Gois S.R."/>
        </authorList>
    </citation>
    <scope>NUCLEOTIDE SEQUENCE [LARGE SCALE GENOMIC DNA]</scope>
    <source>
        <strain evidence="3 4">BR10423</strain>
    </source>
</reference>
<keyword evidence="4" id="KW-1185">Reference proteome</keyword>
<dbReference type="InterPro" id="IPR038729">
    <property type="entry name" value="Rad50/SbcC_AAA"/>
</dbReference>
<feature type="domain" description="Rad50/SbcC-type AAA" evidence="2">
    <location>
        <begin position="6"/>
        <end position="220"/>
    </location>
</feature>
<dbReference type="Proteomes" id="UP000068164">
    <property type="component" value="Unassembled WGS sequence"/>
</dbReference>
<dbReference type="Pfam" id="PF13476">
    <property type="entry name" value="AAA_23"/>
    <property type="match status" value="1"/>
</dbReference>
<dbReference type="PANTHER" id="PTHR32114:SF2">
    <property type="entry name" value="ABC TRANSPORTER ABCH.3"/>
    <property type="match status" value="1"/>
</dbReference>
<dbReference type="NCBIfam" id="TIGR03185">
    <property type="entry name" value="DNA_S_dndD"/>
    <property type="match status" value="1"/>
</dbReference>
<dbReference type="AlphaFoldDB" id="A0A109K1W8"/>
<gene>
    <name evidence="3" type="ORF">AS026_29250</name>
</gene>
<dbReference type="GO" id="GO:0006302">
    <property type="term" value="P:double-strand break repair"/>
    <property type="evidence" value="ECO:0007669"/>
    <property type="project" value="InterPro"/>
</dbReference>
<evidence type="ECO:0000259" key="2">
    <source>
        <dbReference type="Pfam" id="PF13476"/>
    </source>
</evidence>
<dbReference type="InterPro" id="IPR027417">
    <property type="entry name" value="P-loop_NTPase"/>
</dbReference>